<dbReference type="SFLD" id="SFLDG01129">
    <property type="entry name" value="C1.5:_HAD__Beta-PGM__Phosphata"/>
    <property type="match status" value="1"/>
</dbReference>
<dbReference type="PANTHER" id="PTHR43611">
    <property type="entry name" value="ALPHA-D-GLUCOSE 1-PHOSPHATE PHOSPHATASE"/>
    <property type="match status" value="1"/>
</dbReference>
<protein>
    <recommendedName>
        <fullName evidence="3">Hydrolase of the HAD superfamily</fullName>
    </recommendedName>
</protein>
<dbReference type="Proteomes" id="UP000643403">
    <property type="component" value="Unassembled WGS sequence"/>
</dbReference>
<sequence>MSTTPSLVLFDLDGVLVDYDRATRVAHLAAAVDVDAASLHAALFDSGLEDRFDAGEIDGQAYLDAIGAPFGRRVDHAAWCAARRAAMRLDPRTVTQVEAVAARCEVAVLTNNGGLLVDALPALLPSLATCFEGRLLASAQLGARKPDPQVFRAAVAMLGHAPQATLVLDDSRANVEGARRAGLQAAHVAGPEVLGNVLAAYGLG</sequence>
<dbReference type="InterPro" id="IPR023214">
    <property type="entry name" value="HAD_sf"/>
</dbReference>
<evidence type="ECO:0000313" key="1">
    <source>
        <dbReference type="EMBL" id="GGZ65518.1"/>
    </source>
</evidence>
<dbReference type="Gene3D" id="3.40.50.1000">
    <property type="entry name" value="HAD superfamily/HAD-like"/>
    <property type="match status" value="1"/>
</dbReference>
<organism evidence="1 2">
    <name type="scientific">Cognatilysobacter xinjiangensis</name>
    <dbReference type="NCBI Taxonomy" id="546892"/>
    <lineage>
        <taxon>Bacteria</taxon>
        <taxon>Pseudomonadati</taxon>
        <taxon>Pseudomonadota</taxon>
        <taxon>Gammaproteobacteria</taxon>
        <taxon>Lysobacterales</taxon>
        <taxon>Lysobacteraceae</taxon>
        <taxon>Cognatilysobacter</taxon>
    </lineage>
</organism>
<name>A0ABQ3C4Q4_9GAMM</name>
<keyword evidence="2" id="KW-1185">Reference proteome</keyword>
<dbReference type="InterPro" id="IPR036412">
    <property type="entry name" value="HAD-like_sf"/>
</dbReference>
<dbReference type="RefSeq" id="WP_229790770.1">
    <property type="nucleotide sequence ID" value="NZ_BMXY01000002.1"/>
</dbReference>
<evidence type="ECO:0000313" key="2">
    <source>
        <dbReference type="Proteomes" id="UP000643403"/>
    </source>
</evidence>
<dbReference type="Gene3D" id="1.10.150.240">
    <property type="entry name" value="Putative phosphatase, domain 2"/>
    <property type="match status" value="1"/>
</dbReference>
<dbReference type="EMBL" id="BMXY01000002">
    <property type="protein sequence ID" value="GGZ65518.1"/>
    <property type="molecule type" value="Genomic_DNA"/>
</dbReference>
<evidence type="ECO:0008006" key="3">
    <source>
        <dbReference type="Google" id="ProtNLM"/>
    </source>
</evidence>
<dbReference type="PRINTS" id="PR00413">
    <property type="entry name" value="HADHALOGNASE"/>
</dbReference>
<accession>A0ABQ3C4Q4</accession>
<dbReference type="PANTHER" id="PTHR43611:SF3">
    <property type="entry name" value="FLAVIN MONONUCLEOTIDE HYDROLASE 1, CHLOROPLATIC"/>
    <property type="match status" value="1"/>
</dbReference>
<dbReference type="NCBIfam" id="TIGR01509">
    <property type="entry name" value="HAD-SF-IA-v3"/>
    <property type="match status" value="1"/>
</dbReference>
<dbReference type="SFLD" id="SFLDS00003">
    <property type="entry name" value="Haloacid_Dehalogenase"/>
    <property type="match status" value="1"/>
</dbReference>
<dbReference type="Pfam" id="PF00702">
    <property type="entry name" value="Hydrolase"/>
    <property type="match status" value="1"/>
</dbReference>
<dbReference type="InterPro" id="IPR023198">
    <property type="entry name" value="PGP-like_dom2"/>
</dbReference>
<dbReference type="InterPro" id="IPR006439">
    <property type="entry name" value="HAD-SF_hydro_IA"/>
</dbReference>
<reference evidence="2" key="1">
    <citation type="journal article" date="2019" name="Int. J. Syst. Evol. Microbiol.">
        <title>The Global Catalogue of Microorganisms (GCM) 10K type strain sequencing project: providing services to taxonomists for standard genome sequencing and annotation.</title>
        <authorList>
            <consortium name="The Broad Institute Genomics Platform"/>
            <consortium name="The Broad Institute Genome Sequencing Center for Infectious Disease"/>
            <person name="Wu L."/>
            <person name="Ma J."/>
        </authorList>
    </citation>
    <scope>NUCLEOTIDE SEQUENCE [LARGE SCALE GENOMIC DNA]</scope>
    <source>
        <strain evidence="2">KCTC 22558</strain>
    </source>
</reference>
<dbReference type="SUPFAM" id="SSF56784">
    <property type="entry name" value="HAD-like"/>
    <property type="match status" value="1"/>
</dbReference>
<gene>
    <name evidence="1" type="ORF">GCM10008101_19300</name>
</gene>
<proteinExistence type="predicted"/>
<comment type="caution">
    <text evidence="1">The sequence shown here is derived from an EMBL/GenBank/DDBJ whole genome shotgun (WGS) entry which is preliminary data.</text>
</comment>